<protein>
    <submittedName>
        <fullName evidence="2">Uncharacterized membrane protein</fullName>
    </submittedName>
</protein>
<evidence type="ECO:0000313" key="3">
    <source>
        <dbReference type="Proteomes" id="UP000219465"/>
    </source>
</evidence>
<feature type="transmembrane region" description="Helical" evidence="1">
    <location>
        <begin position="225"/>
        <end position="250"/>
    </location>
</feature>
<proteinExistence type="predicted"/>
<accession>A0A286I9H3</accession>
<gene>
    <name evidence="2" type="ORF">SAMN05877838_1620</name>
</gene>
<dbReference type="EMBL" id="OCPC01000002">
    <property type="protein sequence ID" value="SOE16740.1"/>
    <property type="molecule type" value="Genomic_DNA"/>
</dbReference>
<dbReference type="Proteomes" id="UP000219465">
    <property type="component" value="Unassembled WGS sequence"/>
</dbReference>
<reference evidence="3" key="1">
    <citation type="submission" date="2017-08" db="EMBL/GenBank/DDBJ databases">
        <authorList>
            <person name="Varghese N."/>
            <person name="Submissions S."/>
        </authorList>
    </citation>
    <scope>NUCLEOTIDE SEQUENCE [LARGE SCALE GENOMIC DNA]</scope>
    <source>
        <strain evidence="3">KCTC 23107</strain>
    </source>
</reference>
<evidence type="ECO:0000256" key="1">
    <source>
        <dbReference type="SAM" id="Phobius"/>
    </source>
</evidence>
<feature type="transmembrane region" description="Helical" evidence="1">
    <location>
        <begin position="70"/>
        <end position="91"/>
    </location>
</feature>
<feature type="transmembrane region" description="Helical" evidence="1">
    <location>
        <begin position="122"/>
        <end position="148"/>
    </location>
</feature>
<keyword evidence="1" id="KW-1133">Transmembrane helix</keyword>
<keyword evidence="3" id="KW-1185">Reference proteome</keyword>
<keyword evidence="1" id="KW-0812">Transmembrane</keyword>
<dbReference type="RefSeq" id="WP_244577821.1">
    <property type="nucleotide sequence ID" value="NZ_OCPC01000002.1"/>
</dbReference>
<name>A0A286I9H3_9HYPH</name>
<organism evidence="2 3">
    <name type="scientific">Hoeflea halophila</name>
    <dbReference type="NCBI Taxonomy" id="714899"/>
    <lineage>
        <taxon>Bacteria</taxon>
        <taxon>Pseudomonadati</taxon>
        <taxon>Pseudomonadota</taxon>
        <taxon>Alphaproteobacteria</taxon>
        <taxon>Hyphomicrobiales</taxon>
        <taxon>Rhizobiaceae</taxon>
        <taxon>Hoeflea</taxon>
    </lineage>
</organism>
<keyword evidence="1" id="KW-0472">Membrane</keyword>
<sequence>MTNKTDGLPASTGIGAPQIRVLTFSDVRASLGDGWADFKAYPGYGLYFGAIYMLGGLLILGFLTRIGSPWMIIPLAIGFPLLGPFVAVGLYEVSRRRRMGEPITPKGVLAQVFYQRERQLGWMAFVVMFIFWIWVYQVRLLLALFLGFKSFSSWDRFVAIVLSTPEGWGFLMVGTLVGAFLATVLFSTTVIALPMLAEREVDFVTAMIGSIATVVKNPMPMLGFGFIVGTCTLVALLPAFAGLLLVLPVMGHATWHLYRRATSPSG</sequence>
<feature type="transmembrane region" description="Helical" evidence="1">
    <location>
        <begin position="168"/>
        <end position="194"/>
    </location>
</feature>
<dbReference type="InterPro" id="IPR018692">
    <property type="entry name" value="DUF2189"/>
</dbReference>
<evidence type="ECO:0000313" key="2">
    <source>
        <dbReference type="EMBL" id="SOE16740.1"/>
    </source>
</evidence>
<dbReference type="Pfam" id="PF09955">
    <property type="entry name" value="DUF2189"/>
    <property type="match status" value="1"/>
</dbReference>
<feature type="transmembrane region" description="Helical" evidence="1">
    <location>
        <begin position="44"/>
        <end position="64"/>
    </location>
</feature>
<dbReference type="AlphaFoldDB" id="A0A286I9H3"/>